<feature type="compositionally biased region" description="Polar residues" evidence="4">
    <location>
        <begin position="5284"/>
        <end position="5298"/>
    </location>
</feature>
<dbReference type="SUPFAM" id="SSF141072">
    <property type="entry name" value="CalX-like"/>
    <property type="match status" value="1"/>
</dbReference>
<organism evidence="6 7">
    <name type="scientific">Shewanella chilikensis</name>
    <dbReference type="NCBI Taxonomy" id="558541"/>
    <lineage>
        <taxon>Bacteria</taxon>
        <taxon>Pseudomonadati</taxon>
        <taxon>Pseudomonadota</taxon>
        <taxon>Gammaproteobacteria</taxon>
        <taxon>Alteromonadales</taxon>
        <taxon>Shewanellaceae</taxon>
        <taxon>Shewanella</taxon>
    </lineage>
</organism>
<dbReference type="GO" id="GO:0005509">
    <property type="term" value="F:calcium ion binding"/>
    <property type="evidence" value="ECO:0007669"/>
    <property type="project" value="InterPro"/>
</dbReference>
<dbReference type="InterPro" id="IPR018511">
    <property type="entry name" value="Hemolysin-typ_Ca-bd_CS"/>
</dbReference>
<dbReference type="NCBIfam" id="TIGR03661">
    <property type="entry name" value="T1SS_VCA0849"/>
    <property type="match status" value="1"/>
</dbReference>
<dbReference type="Gene3D" id="3.40.50.410">
    <property type="entry name" value="von Willebrand factor, type A domain"/>
    <property type="match status" value="1"/>
</dbReference>
<dbReference type="InterPro" id="IPR036465">
    <property type="entry name" value="vWFA_dom_sf"/>
</dbReference>
<dbReference type="SUPFAM" id="SSF51120">
    <property type="entry name" value="beta-Roll"/>
    <property type="match status" value="1"/>
</dbReference>
<protein>
    <submittedName>
        <fullName evidence="6">Type I secretion C-terminal target domain-containing protein</fullName>
    </submittedName>
</protein>
<dbReference type="InterPro" id="IPR038081">
    <property type="entry name" value="CalX-like_sf"/>
</dbReference>
<dbReference type="InterPro" id="IPR011049">
    <property type="entry name" value="Serralysin-like_metalloprot_C"/>
</dbReference>
<feature type="region of interest" description="Disordered" evidence="4">
    <location>
        <begin position="93"/>
        <end position="116"/>
    </location>
</feature>
<dbReference type="Proteomes" id="UP000502117">
    <property type="component" value="Chromosome"/>
</dbReference>
<dbReference type="CDD" id="cd00198">
    <property type="entry name" value="vWFA"/>
    <property type="match status" value="1"/>
</dbReference>
<dbReference type="GO" id="GO:0007154">
    <property type="term" value="P:cell communication"/>
    <property type="evidence" value="ECO:0007669"/>
    <property type="project" value="InterPro"/>
</dbReference>
<evidence type="ECO:0000313" key="7">
    <source>
        <dbReference type="Proteomes" id="UP000502117"/>
    </source>
</evidence>
<feature type="region of interest" description="Disordered" evidence="4">
    <location>
        <begin position="5279"/>
        <end position="5298"/>
    </location>
</feature>
<feature type="region of interest" description="Disordered" evidence="4">
    <location>
        <begin position="6267"/>
        <end position="6298"/>
    </location>
</feature>
<name>A0A6G7LWH3_9GAMM</name>
<reference evidence="6 7" key="1">
    <citation type="submission" date="2019-11" db="EMBL/GenBank/DDBJ databases">
        <title>Complete Genome Sequence of Shewanella chilikensis Strain DC57, Isolated from Corroded Seal Rings at a floating production facility in Australia.</title>
        <authorList>
            <person name="Salgar-Chaparro S.J."/>
            <person name="Castillo-Villamizar G.A."/>
            <person name="Poehlein A."/>
            <person name="Daniel R."/>
            <person name="Machuca L."/>
        </authorList>
    </citation>
    <scope>NUCLEOTIDE SEQUENCE [LARGE SCALE GENOMIC DNA]</scope>
    <source>
        <strain evidence="6 7">DC57</strain>
    </source>
</reference>
<dbReference type="SUPFAM" id="SSF53300">
    <property type="entry name" value="vWA-like"/>
    <property type="match status" value="1"/>
</dbReference>
<evidence type="ECO:0000256" key="4">
    <source>
        <dbReference type="SAM" id="MobiDB-lite"/>
    </source>
</evidence>
<dbReference type="GO" id="GO:0016020">
    <property type="term" value="C:membrane"/>
    <property type="evidence" value="ECO:0007669"/>
    <property type="project" value="InterPro"/>
</dbReference>
<dbReference type="Gene3D" id="2.60.40.1200">
    <property type="match status" value="1"/>
</dbReference>
<dbReference type="PROSITE" id="PS50234">
    <property type="entry name" value="VWFA"/>
    <property type="match status" value="1"/>
</dbReference>
<dbReference type="KEGG" id="schk:GII14_19675"/>
<keyword evidence="1" id="KW-0732">Signal</keyword>
<dbReference type="Pfam" id="PF20579">
    <property type="entry name" value="LapA"/>
    <property type="match status" value="43"/>
</dbReference>
<evidence type="ECO:0000256" key="3">
    <source>
        <dbReference type="ARBA" id="ARBA00022837"/>
    </source>
</evidence>
<dbReference type="Pfam" id="PF00092">
    <property type="entry name" value="VWA"/>
    <property type="match status" value="1"/>
</dbReference>
<dbReference type="InterPro" id="IPR046779">
    <property type="entry name" value="LapA_adhesin_dom"/>
</dbReference>
<dbReference type="Gene3D" id="2.60.40.2030">
    <property type="match status" value="1"/>
</dbReference>
<proteinExistence type="predicted"/>
<evidence type="ECO:0000256" key="1">
    <source>
        <dbReference type="ARBA" id="ARBA00022729"/>
    </source>
</evidence>
<accession>A0A6G7LWH3</accession>
<feature type="domain" description="VWFA" evidence="5">
    <location>
        <begin position="5763"/>
        <end position="5959"/>
    </location>
</feature>
<dbReference type="InterPro" id="IPR001343">
    <property type="entry name" value="Hemolysn_Ca-bd"/>
</dbReference>
<dbReference type="PROSITE" id="PS00330">
    <property type="entry name" value="HEMOLYSIN_CALCIUM"/>
    <property type="match status" value="3"/>
</dbReference>
<evidence type="ECO:0000313" key="6">
    <source>
        <dbReference type="EMBL" id="QIJ06163.1"/>
    </source>
</evidence>
<dbReference type="Pfam" id="PF00353">
    <property type="entry name" value="HemolysinCabind"/>
    <property type="match status" value="2"/>
</dbReference>
<dbReference type="PRINTS" id="PR00313">
    <property type="entry name" value="CABNDNGRPT"/>
</dbReference>
<evidence type="ECO:0000256" key="2">
    <source>
        <dbReference type="ARBA" id="ARBA00022737"/>
    </source>
</evidence>
<evidence type="ECO:0000259" key="5">
    <source>
        <dbReference type="PROSITE" id="PS50234"/>
    </source>
</evidence>
<dbReference type="EMBL" id="CP045857">
    <property type="protein sequence ID" value="QIJ06163.1"/>
    <property type="molecule type" value="Genomic_DNA"/>
</dbReference>
<dbReference type="InterPro" id="IPR003644">
    <property type="entry name" value="Calx_beta"/>
</dbReference>
<dbReference type="Pfam" id="PF03160">
    <property type="entry name" value="Calx-beta"/>
    <property type="match status" value="1"/>
</dbReference>
<keyword evidence="2" id="KW-0677">Repeat</keyword>
<dbReference type="RefSeq" id="WP_165565748.1">
    <property type="nucleotide sequence ID" value="NZ_CP045857.1"/>
</dbReference>
<sequence length="6298" mass="643944">MKALIITQDGQVKSLNGKAYVMSNGQQVPLQQGDLVAQGSEVFVDNDAQFELLLSDGSSLGNEDEAPEEALQNTDAVTDSEIAQLQALIASGEDPTASLPDTAAGGTQGNEGTSGFVSLARSGAETLAASGYDSAGFETDAITLQEGLSQNAFNLTQVAPSTVTLLAPTQVNEGGSITYTAVVDNAPLESDLVLTLSNGATIIIPTGQTSGSVTVDAPSDDVYLDSEVLNVGVTESQGGNYEELDLGNSVDTTVNDTIDTTTITLTAPAEVSEGGSITYTATVNNAPETDLVLTLSNGASITIAAGQTEGTVTVAAPTDDVYQDGETLSVNVTGAEGGNYEELDLGNSVDTQVNDTIDTTTITLTAPAEVSEGGSITYTATVNNAPETDLILTLSNGASITIAAGQTEGTVTVDAPTDDVYQDGETLSVNVTGAEGGNYEELDLGNSVDTQVNDTIDTTTITLTAPAEVSEGSSITYTATVNNAPETDLVLTLSNGASITIAAGQTEGTVTVAAPTDDVYQDGETLSVNVTGAEGGNYEELDLGNSVDTQVNDTIDTTTITLTAPAEVSEGGSITYTATVNNAPETDLVLTLSNGASITIAAGQTEGTVTVDAPTDDVYQDGETLSVNVTGAEGGNYEDLDLGNSVDTQVNDTIDTTTITLTAPAEVSEGSSITYTATVNNAPETDLILTLSNGASITIAAGQTEGTVTVAAPTDDVYQDGETLSVNVTGAEGGNYEELDLGNSVDTTVNDTIDTTTITLTAPAEVSEGGSITYTATVNNAPETDLVLTLSNGASITIAAGQTEGTVTVAAPTDDVYQDGETLSVNVTGAEGGNYEELDLGNSVDTQVNDTIDTTTITLTAPAEVSEGGSITYTATVNNAPETDLVLTLSNGASITIAAGQTEGTVTVDAPTDDVYQDGETLSVNVTGAEGGNYEELDLGNSVDTQVNDTIDTTTITLTAPAEVSEGGSITYTATVNNAPETDLILTLSNGASITIAAGQTEGTVTVAAPTDDVYQDGETLSVNVTGAEGGNYEELDLGNSVDTQVNDTIDTTTITLTAPAEVSEGSSITYTATVNNAPETDLVLTLSNGASITIAAGQTEGTVTVAAPTDDVYQDGETLSVNVTGAEGGNYEELDLGNSVDTTVNDTIDTTTITLTAPAEVSEGGSITYTATVNNAPETDLVLTLSNGASITIAAGQTEGTVTVAAPTDDVYQDGETLSVNVTGAEGGNYEELDLGNSVDTTVNDTIDTTTITLTAPAEVSEGGSITYTATVNNAPETDLVLTLSNGASITIAAGQTEGTVTVAAPTDDVYQDGETLSVNVTGAEGGNYEELDLGNSVDTTVNDTIDTTTITLTAPAEVSEGGSITYTATVNNAPETDLVLTLSNGASITIAAGQTEGTVTVAAPTDDVYQDGETLSVNVTGAEGGNYEELDLGNSVDTTVNDTIDTTTITLTAPAEVSEGGSITYTATVNNAPETDLVLTLSNGASITIAAGQTEGTVTVAAPTDDVYQDGETLSVNVTGAEGGNYEELDLGNSVDTQVNDTIDTTTITLTAPAEVSEGGSITYTATVNNAPETDLVLTLSNGASITIAAGQTEGTVTVDAPTDDVYQDGEILSVNVTGAEGGNYEELDLGNSVDTQVNDTIDTTTITLTAPAEVSEGGSITYTATVNNAPETDLVLTLSNGASITIAAGQTEGTVTVDAPTDDVYQDGETLSVNVTGAEGGNYEELDLGNSVDTQVNDTIDTTTITLTAPAEVSEGGSITYTATVNNAPETDLVLTLSNGASITIAAGQTEGTVTVDAPTDDVYQDGETLSVNVTGAEGGNYEDLDLGNSVDTQVNDTIDTTTITLTAPAEVSEGGSITYTATVNNAPETDLVLTLSNGASITIAAGQTEGTVTVDAPTDDVYQDGETLSVNVTGAEGGNYEELDLGNSVDTQVNDTIDTTTITLTAPAEVSEGGSITYTATVNNAPETDLVLTLSNGASITIAAGQTEGTVTVAAPTDDVYQDGETLSVNVTESTGGNYEELDLGNSVDTTVNDTIDTTTITLTAPAEVSEGGSITYTATVNNAPETDLVLTLSNGASITIAAGQTEGTVTVDAPTDDVYQDGETLSVNVTGAEGGNYEELDLGNSVDTQVNDTIDTTTITLTAPAEVSEGGSITYTATVNNAPETDLVLTLSNGASITIAAGQTEGTVTVAAPTDDVYQDGETLSVNVTESTGGNYEELDLGNSVDTQVNDTIDTTTITLTAPAEVSEGGSITYTATVNNAPETDLVLTLSNGASITIAAGQTEGTVTVDAPTDDVYQDGETLSVNVTGAEGGNYEELDLGNSVDTQVNDTIDTTTITLTAPAEVSEGGSITYTATVNNAPETDLVLTLSNGASITIAAGQTEGTVTVDAPTDDVYQDGETLSVNVTGAEGGNYEELDLGNSVDTQVNDTIDTTTITLTAPAEVSEGGSITYTATVNNAPETDLVLTLSNGASITIAAGQTEGTVTVDAPTDDVYQDGETLSVNVTGAEGGNYEDLDLGNSVDTQVNDTIDTTTITLTAPAEVSEGSSITYTATVNNAPETDLILTLSNGASITIAAGQTEGTVTVAAPTDDVYQDGETLSVNVTGAEGGNYEELDLGNSVDTTVNDTIDTTTITLTAPAEVSEGGSITYTATVNNAPETDLVLTLSNGASITIAAGQTEGTVTVAAPTDDVYQDGETLSVNVTGAEGGNYEELDLGNSVDTQVNDTIDTTTITLTAPAEVSEGGSITYTATVNNAPETDLVLTLSNGASITIAAGQTEGTVTVDAPTDDVYQDGETLSVNVTGAEGGNYEELDLGNSVDTQVNDTIDTTTITLTAPAEVSEGGSITYTATVNNAPETDLILTLSNGASITIAAGQTEGTVTVAAPTDDVYQDGETLSVNVTGAEGGNYEELDLGNSVDTQVNDTIDTTTITLTAPAEVSEGGSITYTATVNNAPETDLVLTLSNGASITIAAGQTEGTVTVAAPTDDVYQDGETLSVNVTGAEGGNYEELDLGNSVDTTVNDTIDTTTITLTAPAEVSEGGSITYTATVNNAPETDLVLTLSNGASITIAAGQTEGTVTVAAPTDDVYQDGETLSVNVTGAEGGNYEELDLGNSVDTTVNDTIDTTTITLTAPAEVSEGGSITYTATVNNAPETDLVLTLSNGASITIAAGQTEGTVTVAAPTDDVYQDGETLSVNVTGAEGGNYEELDLGNSVDTTVNDTIDTTTITLTAPAEVSEGGSITYTATVNNAPETDLVLTLSNGASITIAAGQTEGTVTVAAPTDDVYQDGETLSVNVTGAEGGNYEELDLGNSVDTTVNDTIDTTTITLTAPAEVSEGGSITYTATVNNAPETDLVLTLSNGASITIAAGQTEGTVTVAAPTDDVYQDGETLSVNVTGAEGGNYEELDLGNSVDTQVNDTIDTTTITLTAPAEVSEGGSITYTATVNNAPETDLVLTLSNGASITIAAGQTEGTVTVDAPTDDVYQDGETLSVNVTGAEGGNYEELDLGNSVDTQVNDTIDTTTITLTAPAEVSEGGSITYTATVNNAPETDLVLTLSNGASITIAAGQTEGTVTVDAPTDDVYQDGETLSVNVTGAEGGNYEELDLGNSVDTQVNDTIDTTTITLTAPAEVSEGGSITYTATVNNAPETDLVLTLSNGASITIAAGQTEGTVTVDAPTDDVYQDGETLSVNVTGAEGGNYEDLDLGNSVDTQVNDTIDTTTITLTAPAEVNEGGSITYTATVNNAPETDLVLTLSNGASITIAAGQTEGTVTVDAPTDDVYQDGETLSVNVTGAEGGNYEELDLGNSVDTQVNDTIDTTTITLTAPAEVSEGGSITYTATVNNAPETDLVLTLSNGASITIAAGQTEGTVTVDAPTDDVYQDGETLSVNVTGAEGGNYEELDLGNSVDTQVNDTIDTTTITLTAPAEVSEGGSITYTATVNNAPETDLVLTLSNGASITIAAGQTEGTVTVDAPTDDVYQDGETLSVNVTGAEGGNYEELDLGNSVDTTVNDTIDTTTITLTAPAEVSEGGSITYTATVNNAPETDLVLTLSNGASITIAAGQTEGTVTVDAPTDDVYQDGETLSVNVTGAEGGNYEDLDLGNSVDTTVNDTIDTTTITLTAPAEVSEGSSITYTATVNNAPETDLVLTLSNGASITIAAGQTEGTVTVAAPTDDVYQDGETLSVNVTGAEGGNYEELDLGNSVDTTVNDTIDTTTITLTAPAEVSEGGSITYTATVNNAPETDLVLTLSNGASITIAAGQTEGTVTVAAPTDDVYLDGETLSVNVTGAEGGNYEELDLGNSVDTTVNDTIDTTTITLTAPAEVSEGGSITYTATVNNVPETDLVLTLSNGASITIAAGQTEGSVTVAAPTDDVFVDAETLTVSIDNAQGGNFENLDTSDTASTLVNDTTDTVFAQISVDKSSVTEGGEITYTVTLVDANGNPVTLPSGASVSVALDWSGTATAADVDNLPPSVTISGDSQQSFTVNTINDGIYENSENLSVTISGVTDIDNSLEQLEIGSNNSADTTILDAQNPPSIGNITNVAVSEEGLFDGAPDEVGDTDTTNAVIANGTIELQDPDNDELEVTLSGPSGITSGGVDVTWSWDASTQTLTGSAGSTVVMTISLTAPAGNSSGTWGYEVTLHAPLDHPVANVEDVLNLNFGIDVADGSGATDSSSFQVTVEDDSPVVDVEPILDGVNTVGTYTGVMNTSGADKDYSADLSGNVNGWDAGSQTYFGASDITAGGKTVFFFVDPNNPDQLFAYTSDESPATAYDASNPDQTLIFTLSTDPNSDSYQLDILQSIDKLKEIDIGALVGGKGGISGTVYVTYDNVTGAYDIYNDPSKVPSDAEVAFTLYGRDGNGNLVDVNGTNNGFGVANPWVSGEEVLVVDYAETVASASFNFNVGNNDPEQIHYKAYDANGQLLGEGEIGPNEVISDLGAIAYIELSAISGTDFQLTGTTAQEIVSSTESLDLDFGVVVTDSDGDQATGNLDIHLDAPGGAPVAIISHALASLDEFGLQDDNLDTDQQSLRFKAGDSELSDFGFNYQNGDFSGITIEGIRENFPLSWRLEGEYLIASMPGNGPNKDVLKISLDWSAIAAGSEGNIIVNAELIGNLPHSIDVDSLKISGIEIVGTDNNNQTAVSTLDVKVEKYTAAVDDYQEINEGQLASGNIFDNDTGEFNNGQDLELASFTVVGDSQVYSAGDEVSVEGGTLVINLNGSYTFTPEANWNGTAPVITYVTNNGDTATLTIKVNSVNDAPTIVTTTNAVVSEEGLTNGLPDSNGSSDTTDNATANGTIQLQDVDGDALTVSLTPPSGITSGGQTVTWQWDAATHTLTGSVGNLAVMSVVLTPPAGNGSGNWDYQVKLLGPIDHPDTSIEDVKDLTFEVNVDDGNGGTVSGSFVVSVEDDAPYMPDTAPVTATATDIPDTLLGVFDLTGDTDDTGQLNFDGFTITARGFTSSTDHTLTSANINSSSSGIGVASVGSPYHNIANEVDFREFADGTGISEEIIIDLDPNTLAFGMKIEFANIFKGELESGVAEFWRDGQLISSQIFSSDKNNGDYAADFNVQDGGFDRVVIKATDNGKAPSHGDNSDFTIKSLEFTGTGDAPAIAYASGEVTAQWGADGQGSMALAGVTDTSLWTAGGEAVEVTLSGNTLLGQTDSGDLVFKLEFTPGTGHWDFYQYQTMQGTEDGDLDFAVTVTDADGDSYSGNIAVVPVVNYQVTEAESGDQTLNLGNAEDIVIGDLDGSVVVPGQDYNIAFMVDSSGSIGYWAMEAMKLQLTQVFETLKASADSDNAGTVNIFLTDFDFQANLSVSVDLADPDALSKLQTVIDSMDGSNRTGGGTNYEDVIKTTANWFHSDTALANSNAENLAFFITDGAPYVYQANEKTNPIVNRVTGETLDDLVNVNNFTLGEAFYANIGGEARLIIDASGNLYQWSQKDSGRWVRKDIGDIRAQGDGTYEISTTASSEFGHWALQNALSALPLLTGNDVIVQAIGIGSYISTDTLKRFDSDGAVQTNVSADELAEAILGNEITDMPGSDNLDGGTGNDIIFGDVIRFDGIQGQGYSALKAFIAGELGQSDATDAEIHNFISEHPNLFDKSGINDMGDIIRGGEGSDILFGQGGNDELYGDNGNDMLFGGNGNDLLVGGNGDDRLTGGQGVDTFSWKAGETGTDHITDFELNKDKLDLSELLLGEEHNSLEQYFEFSVADGNTTISIDADLDGEFDQHIVLDGVDLFAEYGSDESDIINGLLGSNGDGPLLVDTQSANPGASYVSQSSSSGLDQPKPDEVF</sequence>
<dbReference type="InterPro" id="IPR019960">
    <property type="entry name" value="T1SS_VCA0849"/>
</dbReference>
<dbReference type="InterPro" id="IPR002035">
    <property type="entry name" value="VWF_A"/>
</dbReference>
<gene>
    <name evidence="6" type="ORF">GII14_19675</name>
</gene>
<keyword evidence="3" id="KW-0106">Calcium</keyword>